<reference evidence="1 2" key="1">
    <citation type="journal article" date="2011" name="J. Bacteriol.">
        <title>Complete genome sequence of the plant growth-promoting endophyte Burkholderia phytofirmans strain PsJN.</title>
        <authorList>
            <person name="Weilharter A."/>
            <person name="Mitter B."/>
            <person name="Shin M.V."/>
            <person name="Chain P.S."/>
            <person name="Nowak J."/>
            <person name="Sessitsch A."/>
        </authorList>
    </citation>
    <scope>NUCLEOTIDE SEQUENCE [LARGE SCALE GENOMIC DNA]</scope>
    <source>
        <strain evidence="2">DSM 17436 / LMG 22146 / PsJN</strain>
    </source>
</reference>
<organism evidence="1 2">
    <name type="scientific">Paraburkholderia phytofirmans (strain DSM 17436 / LMG 22146 / PsJN)</name>
    <name type="common">Burkholderia phytofirmans</name>
    <dbReference type="NCBI Taxonomy" id="398527"/>
    <lineage>
        <taxon>Bacteria</taxon>
        <taxon>Pseudomonadati</taxon>
        <taxon>Pseudomonadota</taxon>
        <taxon>Betaproteobacteria</taxon>
        <taxon>Burkholderiales</taxon>
        <taxon>Burkholderiaceae</taxon>
        <taxon>Paraburkholderia</taxon>
    </lineage>
</organism>
<dbReference type="KEGG" id="bpy:Bphyt_3725"/>
<evidence type="ECO:0000313" key="2">
    <source>
        <dbReference type="Proteomes" id="UP000001739"/>
    </source>
</evidence>
<protein>
    <submittedName>
        <fullName evidence="1">Uncharacterized protein</fullName>
    </submittedName>
</protein>
<dbReference type="AlphaFoldDB" id="B2T6U1"/>
<proteinExistence type="predicted"/>
<evidence type="ECO:0000313" key="1">
    <source>
        <dbReference type="EMBL" id="ACD18113.1"/>
    </source>
</evidence>
<gene>
    <name evidence="1" type="ordered locus">Bphyt_3725</name>
</gene>
<dbReference type="HOGENOM" id="CLU_3380973_0_0_4"/>
<sequence length="33" mass="3610">MGKTEIEAGNFRDADEFLRELVDSDKPSGPLGD</sequence>
<dbReference type="EMBL" id="CP001052">
    <property type="protein sequence ID" value="ACD18113.1"/>
    <property type="molecule type" value="Genomic_DNA"/>
</dbReference>
<dbReference type="STRING" id="398527.Bphyt_3725"/>
<name>B2T6U1_PARPJ</name>
<accession>B2T6U1</accession>
<dbReference type="Proteomes" id="UP000001739">
    <property type="component" value="Chromosome 1"/>
</dbReference>